<dbReference type="SUPFAM" id="SSF54001">
    <property type="entry name" value="Cysteine proteinases"/>
    <property type="match status" value="1"/>
</dbReference>
<dbReference type="Proteomes" id="UP000256718">
    <property type="component" value="Unassembled WGS sequence"/>
</dbReference>
<dbReference type="InterPro" id="IPR038765">
    <property type="entry name" value="Papain-like_cys_pep_sf"/>
</dbReference>
<reference evidence="7 10" key="3">
    <citation type="submission" date="2018-12" db="EMBL/GenBank/DDBJ databases">
        <authorList>
            <consortium name="Pathogen Informatics"/>
        </authorList>
    </citation>
    <scope>NUCLEOTIDE SEQUENCE [LARGE SCALE GENOMIC DNA]</scope>
    <source>
        <strain evidence="7 10">NCTC8184</strain>
    </source>
</reference>
<dbReference type="PROSITE" id="PS50911">
    <property type="entry name" value="CHAP"/>
    <property type="match status" value="1"/>
</dbReference>
<evidence type="ECO:0000313" key="10">
    <source>
        <dbReference type="Proteomes" id="UP000268870"/>
    </source>
</evidence>
<protein>
    <submittedName>
        <fullName evidence="5">CHAP domain-containing protein</fullName>
    </submittedName>
    <submittedName>
        <fullName evidence="4">Immunogenic secreted protein</fullName>
    </submittedName>
</protein>
<dbReference type="EMBL" id="LCVB01000018">
    <property type="protein sequence ID" value="KLJ30274.1"/>
    <property type="molecule type" value="Genomic_DNA"/>
</dbReference>
<evidence type="ECO:0000313" key="4">
    <source>
        <dbReference type="EMBL" id="KLJ30274.1"/>
    </source>
</evidence>
<feature type="compositionally biased region" description="Low complexity" evidence="1">
    <location>
        <begin position="35"/>
        <end position="46"/>
    </location>
</feature>
<evidence type="ECO:0000313" key="5">
    <source>
        <dbReference type="EMBL" id="MDK6899094.1"/>
    </source>
</evidence>
<feature type="signal peptide" evidence="2">
    <location>
        <begin position="1"/>
        <end position="27"/>
    </location>
</feature>
<dbReference type="Gene3D" id="3.90.1720.10">
    <property type="entry name" value="endopeptidase domain like (from Nostoc punctiforme)"/>
    <property type="match status" value="1"/>
</dbReference>
<dbReference type="Proteomes" id="UP000268870">
    <property type="component" value="Chromosome"/>
</dbReference>
<feature type="compositionally biased region" description="Low complexity" evidence="1">
    <location>
        <begin position="70"/>
        <end position="123"/>
    </location>
</feature>
<keyword evidence="2" id="KW-0732">Signal</keyword>
<dbReference type="RefSeq" id="WP_000043255.1">
    <property type="nucleotide sequence ID" value="NZ_AP018935.1"/>
</dbReference>
<reference evidence="6 9" key="2">
    <citation type="journal article" date="2018" name="Emerg. Microbes Infect.">
        <title>Phenotypic and molecular analysis of nontypeable Group B streptococci: identification of cps2a and hybrid cps2a/cps5 Group B streptococcal capsule gene clusters.</title>
        <authorList>
            <person name="Alhhazmi A."/>
            <person name="Tyrrell G.J."/>
        </authorList>
    </citation>
    <scope>NUCLEOTIDE SEQUENCE [LARGE SCALE GENOMIC DNA]</scope>
    <source>
        <strain evidence="6 9">PLGBS17</strain>
    </source>
</reference>
<gene>
    <name evidence="6" type="ORF">C4618_12750</name>
    <name evidence="7" type="ORF">NCTC8184_00246</name>
    <name evidence="5" type="ORF">QP229_03690</name>
    <name evidence="4" type="ORF">WA45_03415</name>
</gene>
<evidence type="ECO:0000313" key="6">
    <source>
        <dbReference type="EMBL" id="RDY74526.1"/>
    </source>
</evidence>
<feature type="chain" id="PRO_5014216874" evidence="2">
    <location>
        <begin position="28"/>
        <end position="512"/>
    </location>
</feature>
<dbReference type="KEGG" id="sagg:EN73_08245"/>
<feature type="region of interest" description="Disordered" evidence="1">
    <location>
        <begin position="35"/>
        <end position="149"/>
    </location>
</feature>
<dbReference type="AlphaFoldDB" id="A0A076Z6N5"/>
<evidence type="ECO:0000313" key="7">
    <source>
        <dbReference type="EMBL" id="VED64277.1"/>
    </source>
</evidence>
<evidence type="ECO:0000256" key="1">
    <source>
        <dbReference type="SAM" id="MobiDB-lite"/>
    </source>
</evidence>
<evidence type="ECO:0000313" key="8">
    <source>
        <dbReference type="Proteomes" id="UP000035174"/>
    </source>
</evidence>
<evidence type="ECO:0000259" key="3">
    <source>
        <dbReference type="PROSITE" id="PS50911"/>
    </source>
</evidence>
<evidence type="ECO:0000313" key="9">
    <source>
        <dbReference type="Proteomes" id="UP000256718"/>
    </source>
</evidence>
<dbReference type="Gene3D" id="1.10.530.10">
    <property type="match status" value="1"/>
</dbReference>
<accession>A0A076Z6N5</accession>
<evidence type="ECO:0000256" key="2">
    <source>
        <dbReference type="SAM" id="SignalP"/>
    </source>
</evidence>
<dbReference type="Pfam" id="PF05257">
    <property type="entry name" value="CHAP"/>
    <property type="match status" value="1"/>
</dbReference>
<dbReference type="Proteomes" id="UP001230629">
    <property type="component" value="Unassembled WGS sequence"/>
</dbReference>
<dbReference type="SMR" id="A0A076Z6N5"/>
<dbReference type="EMBL" id="QHGZ01000258">
    <property type="protein sequence ID" value="RDY74526.1"/>
    <property type="molecule type" value="Genomic_DNA"/>
</dbReference>
<dbReference type="InterPro" id="IPR007921">
    <property type="entry name" value="CHAP_dom"/>
</dbReference>
<dbReference type="OMA" id="WKYKAGY"/>
<sequence length="512" mass="54553">MSKQKVMATLLLSTLVLSLSSPLVTLAETINPETSLTMATASTESSSEAEKQEKTQPTDSETASPSAEGSISTEKTEIGTTETSSSNESSSSSSHQSSSNEDAKTSDSASTASTPSTNTTNSSQADSKPGQSTKTELKPEPTLPLVEPKITPAPSQIESVQTNQNASVPALSFDDNLLSTPISPVTATPFYVEHWSGQDAYSHYLLSHRYGIKAEQLDGYLKSLGIQYDSNRINGAKLLQWEKDSGLDVRAIVAIAVLESSLGTQGVAKMPGANMFGYGAFDHDSSHASAYNDEEAIMLLTKNTIIKNNNSSFEIQDLKAQKLSSGQLNTVTEGGVYYTDNSGTGKRRAQIMEDLDRWIDQHGGTPEIPAALKALSTASLADLPSGFSLSTAVNTASYIASTYPWGECTWYVFNRAKELGYTFDPFMGNGGDWQHKAGFETTHSPKVGYAVSFSPGQAGADGTYGHVAIVEEVKKDGSVLISESNAMGRGIVSYRTFSSAQAAQLTYVIGHK</sequence>
<dbReference type="Proteomes" id="UP000035174">
    <property type="component" value="Unassembled WGS sequence"/>
</dbReference>
<reference evidence="4 8" key="1">
    <citation type="journal article" date="2015" name="PLoS ONE">
        <title>Genomic analysis reveals the molecular basis for capsule loss in the group B streptococcus population.</title>
        <authorList>
            <consortium name="DEVANI Consortium"/>
            <person name="Rosini R."/>
            <person name="Campisi E."/>
            <person name="De Chiara M."/>
            <person name="Tettelin H."/>
            <person name="Rinaudo D."/>
            <person name="Toniolo C."/>
            <person name="Metruccio M."/>
            <person name="Guidotti S."/>
            <person name="Sorensen U.B."/>
            <person name="Kilian M."/>
            <person name="Ramirez M."/>
            <person name="Janulczyk R."/>
            <person name="Donati C."/>
            <person name="Grandi G."/>
            <person name="Margarit I."/>
        </authorList>
    </citation>
    <scope>NUCLEOTIDE SEQUENCE [LARGE SCALE GENOMIC DNA]</scope>
    <source>
        <strain evidence="4 8">ES-PW-063</strain>
    </source>
</reference>
<dbReference type="EMBL" id="JASOIH010000002">
    <property type="protein sequence ID" value="MDK6899094.1"/>
    <property type="molecule type" value="Genomic_DNA"/>
</dbReference>
<name>A0A076Z6N5_STRAG</name>
<organism evidence="4 8">
    <name type="scientific">Streptococcus agalactiae</name>
    <dbReference type="NCBI Taxonomy" id="1311"/>
    <lineage>
        <taxon>Bacteria</taxon>
        <taxon>Bacillati</taxon>
        <taxon>Bacillota</taxon>
        <taxon>Bacilli</taxon>
        <taxon>Lactobacillales</taxon>
        <taxon>Streptococcaceae</taxon>
        <taxon>Streptococcus</taxon>
    </lineage>
</organism>
<feature type="compositionally biased region" description="Polar residues" evidence="1">
    <location>
        <begin position="124"/>
        <end position="134"/>
    </location>
</feature>
<feature type="compositionally biased region" description="Polar residues" evidence="1">
    <location>
        <begin position="57"/>
        <end position="69"/>
    </location>
</feature>
<reference evidence="5" key="4">
    <citation type="submission" date="2023-05" db="EMBL/GenBank/DDBJ databases">
        <title>Cataloging the Phylogenetic Diversity of Human Bladder Bacteria.</title>
        <authorList>
            <person name="Du J."/>
        </authorList>
    </citation>
    <scope>NUCLEOTIDE SEQUENCE</scope>
    <source>
        <strain evidence="5">UMB8703</strain>
    </source>
</reference>
<feature type="domain" description="Peptidase C51" evidence="3">
    <location>
        <begin position="383"/>
        <end position="509"/>
    </location>
</feature>
<dbReference type="EMBL" id="LR134265">
    <property type="protein sequence ID" value="VED64277.1"/>
    <property type="molecule type" value="Genomic_DNA"/>
</dbReference>
<proteinExistence type="predicted"/>